<name>A0AAV7QIV9_PLEWA</name>
<proteinExistence type="predicted"/>
<sequence length="135" mass="15116">MVEAGLDRQFLEFEGLPVNLSCYPSPVPLPPPSSLRLFQALTPPTRPVRMRQRKVSLGDLKGFGATGLGSCGNRWLNRSRIFEDRVSLPEKTFSTNCALRPEEDISGIWRSIFDVAANGARWTEASAILFWDSIY</sequence>
<dbReference type="EMBL" id="JANPWB010000010">
    <property type="protein sequence ID" value="KAJ1138200.1"/>
    <property type="molecule type" value="Genomic_DNA"/>
</dbReference>
<organism evidence="1 2">
    <name type="scientific">Pleurodeles waltl</name>
    <name type="common">Iberian ribbed newt</name>
    <dbReference type="NCBI Taxonomy" id="8319"/>
    <lineage>
        <taxon>Eukaryota</taxon>
        <taxon>Metazoa</taxon>
        <taxon>Chordata</taxon>
        <taxon>Craniata</taxon>
        <taxon>Vertebrata</taxon>
        <taxon>Euteleostomi</taxon>
        <taxon>Amphibia</taxon>
        <taxon>Batrachia</taxon>
        <taxon>Caudata</taxon>
        <taxon>Salamandroidea</taxon>
        <taxon>Salamandridae</taxon>
        <taxon>Pleurodelinae</taxon>
        <taxon>Pleurodeles</taxon>
    </lineage>
</organism>
<evidence type="ECO:0000313" key="1">
    <source>
        <dbReference type="EMBL" id="KAJ1138200.1"/>
    </source>
</evidence>
<gene>
    <name evidence="1" type="ORF">NDU88_004591</name>
</gene>
<reference evidence="1" key="1">
    <citation type="journal article" date="2022" name="bioRxiv">
        <title>Sequencing and chromosome-scale assembly of the giantPleurodeles waltlgenome.</title>
        <authorList>
            <person name="Brown T."/>
            <person name="Elewa A."/>
            <person name="Iarovenko S."/>
            <person name="Subramanian E."/>
            <person name="Araus A.J."/>
            <person name="Petzold A."/>
            <person name="Susuki M."/>
            <person name="Suzuki K.-i.T."/>
            <person name="Hayashi T."/>
            <person name="Toyoda A."/>
            <person name="Oliveira C."/>
            <person name="Osipova E."/>
            <person name="Leigh N.D."/>
            <person name="Simon A."/>
            <person name="Yun M.H."/>
        </authorList>
    </citation>
    <scope>NUCLEOTIDE SEQUENCE</scope>
    <source>
        <strain evidence="1">20211129_DDA</strain>
        <tissue evidence="1">Liver</tissue>
    </source>
</reference>
<evidence type="ECO:0000313" key="2">
    <source>
        <dbReference type="Proteomes" id="UP001066276"/>
    </source>
</evidence>
<comment type="caution">
    <text evidence="1">The sequence shown here is derived from an EMBL/GenBank/DDBJ whole genome shotgun (WGS) entry which is preliminary data.</text>
</comment>
<protein>
    <submittedName>
        <fullName evidence="1">Uncharacterized protein</fullName>
    </submittedName>
</protein>
<accession>A0AAV7QIV9</accession>
<dbReference type="Proteomes" id="UP001066276">
    <property type="component" value="Chromosome 6"/>
</dbReference>
<dbReference type="AlphaFoldDB" id="A0AAV7QIV9"/>
<keyword evidence="2" id="KW-1185">Reference proteome</keyword>